<comment type="caution">
    <text evidence="1">The sequence shown here is derived from an EMBL/GenBank/DDBJ whole genome shotgun (WGS) entry which is preliminary data.</text>
</comment>
<dbReference type="Proteomes" id="UP000234473">
    <property type="component" value="Unassembled WGS sequence"/>
</dbReference>
<accession>A0A2N5AN43</accession>
<reference evidence="1 2" key="2">
    <citation type="submission" date="2018-01" db="EMBL/GenBank/DDBJ databases">
        <title>Genomic study of Klebsiella pneumoniae.</title>
        <authorList>
            <person name="Yang Y."/>
            <person name="Bicalho R."/>
        </authorList>
    </citation>
    <scope>NUCLEOTIDE SEQUENCE [LARGE SCALE GENOMIC DNA]</scope>
    <source>
        <strain evidence="1 2">A5</strain>
    </source>
</reference>
<protein>
    <submittedName>
        <fullName evidence="1">Uncharacterized protein</fullName>
    </submittedName>
</protein>
<organism evidence="1 2">
    <name type="scientific">Klebsiella variicola</name>
    <dbReference type="NCBI Taxonomy" id="244366"/>
    <lineage>
        <taxon>Bacteria</taxon>
        <taxon>Pseudomonadati</taxon>
        <taxon>Pseudomonadota</taxon>
        <taxon>Gammaproteobacteria</taxon>
        <taxon>Enterobacterales</taxon>
        <taxon>Enterobacteriaceae</taxon>
        <taxon>Klebsiella/Raoultella group</taxon>
        <taxon>Klebsiella</taxon>
        <taxon>Klebsiella pneumoniae complex</taxon>
    </lineage>
</organism>
<sequence length="61" mass="6831">MQPVNEGHLTVAFCILLMPPITSALPCLRLIYTQSAHLLLISVNRAALCRFIQVAKKQQKQ</sequence>
<gene>
    <name evidence="1" type="ORF">CWM98_02080</name>
</gene>
<evidence type="ECO:0000313" key="2">
    <source>
        <dbReference type="Proteomes" id="UP000234473"/>
    </source>
</evidence>
<dbReference type="EMBL" id="PICB01000047">
    <property type="protein sequence ID" value="PLP48861.1"/>
    <property type="molecule type" value="Genomic_DNA"/>
</dbReference>
<evidence type="ECO:0000313" key="1">
    <source>
        <dbReference type="EMBL" id="PLP48861.1"/>
    </source>
</evidence>
<dbReference type="AlphaFoldDB" id="A0A2N5AN43"/>
<reference evidence="1 2" key="1">
    <citation type="submission" date="2017-11" db="EMBL/GenBank/DDBJ databases">
        <authorList>
            <person name="Han C.G."/>
        </authorList>
    </citation>
    <scope>NUCLEOTIDE SEQUENCE [LARGE SCALE GENOMIC DNA]</scope>
    <source>
        <strain evidence="1 2">A5</strain>
    </source>
</reference>
<proteinExistence type="predicted"/>
<name>A0A2N5AN43_KLEVA</name>